<dbReference type="Proteomes" id="UP000006591">
    <property type="component" value="Chromosome 2"/>
</dbReference>
<dbReference type="HOGENOM" id="CLU_2726524_0_0_1"/>
<reference evidence="2" key="2">
    <citation type="submission" date="2018-04" db="EMBL/GenBank/DDBJ databases">
        <title>OnivRS2 (Oryza nivara Reference Sequence Version 2).</title>
        <authorList>
            <person name="Zhang J."/>
            <person name="Kudrna D."/>
            <person name="Lee S."/>
            <person name="Talag J."/>
            <person name="Rajasekar S."/>
            <person name="Welchert J."/>
            <person name="Hsing Y.-I."/>
            <person name="Wing R.A."/>
        </authorList>
    </citation>
    <scope>NUCLEOTIDE SEQUENCE [LARGE SCALE GENOMIC DNA]</scope>
    <source>
        <strain evidence="2">SL10</strain>
    </source>
</reference>
<proteinExistence type="predicted"/>
<keyword evidence="3" id="KW-1185">Reference proteome</keyword>
<feature type="compositionally biased region" description="Basic and acidic residues" evidence="1">
    <location>
        <begin position="15"/>
        <end position="25"/>
    </location>
</feature>
<feature type="region of interest" description="Disordered" evidence="1">
    <location>
        <begin position="1"/>
        <end position="25"/>
    </location>
</feature>
<protein>
    <submittedName>
        <fullName evidence="2">Uncharacterized protein</fullName>
    </submittedName>
</protein>
<dbReference type="Gramene" id="ONIVA02G31550.1">
    <property type="protein sequence ID" value="ONIVA02G31550.1"/>
    <property type="gene ID" value="ONIVA02G31550"/>
</dbReference>
<evidence type="ECO:0000313" key="2">
    <source>
        <dbReference type="EnsemblPlants" id="ONIVA02G31550.1"/>
    </source>
</evidence>
<organism evidence="2">
    <name type="scientific">Oryza nivara</name>
    <name type="common">Indian wild rice</name>
    <name type="synonym">Oryza sativa f. spontanea</name>
    <dbReference type="NCBI Taxonomy" id="4536"/>
    <lineage>
        <taxon>Eukaryota</taxon>
        <taxon>Viridiplantae</taxon>
        <taxon>Streptophyta</taxon>
        <taxon>Embryophyta</taxon>
        <taxon>Tracheophyta</taxon>
        <taxon>Spermatophyta</taxon>
        <taxon>Magnoliopsida</taxon>
        <taxon>Liliopsida</taxon>
        <taxon>Poales</taxon>
        <taxon>Poaceae</taxon>
        <taxon>BOP clade</taxon>
        <taxon>Oryzoideae</taxon>
        <taxon>Oryzeae</taxon>
        <taxon>Oryzinae</taxon>
        <taxon>Oryza</taxon>
    </lineage>
</organism>
<name>A0A0E0GBL4_ORYNI</name>
<dbReference type="AlphaFoldDB" id="A0A0E0GBL4"/>
<evidence type="ECO:0000256" key="1">
    <source>
        <dbReference type="SAM" id="MobiDB-lite"/>
    </source>
</evidence>
<evidence type="ECO:0000313" key="3">
    <source>
        <dbReference type="Proteomes" id="UP000006591"/>
    </source>
</evidence>
<feature type="compositionally biased region" description="Basic residues" evidence="1">
    <location>
        <begin position="1"/>
        <end position="14"/>
    </location>
</feature>
<dbReference type="EnsemblPlants" id="ONIVA02G31550.1">
    <property type="protein sequence ID" value="ONIVA02G31550.1"/>
    <property type="gene ID" value="ONIVA02G31550"/>
</dbReference>
<accession>A0A0E0GBL4</accession>
<reference evidence="2" key="1">
    <citation type="submission" date="2015-04" db="UniProtKB">
        <authorList>
            <consortium name="EnsemblPlants"/>
        </authorList>
    </citation>
    <scope>IDENTIFICATION</scope>
    <source>
        <strain evidence="2">SL10</strain>
    </source>
</reference>
<sequence length="72" mass="8161">MGRIPPHRAERRVRQHESSAGDPAESRDFAWVRRGASASVTASHEFTATLLAWRRPRLLVIHLPDTDMIFGL</sequence>